<dbReference type="GO" id="GO:0000226">
    <property type="term" value="P:microtubule cytoskeleton organization"/>
    <property type="evidence" value="ECO:0007669"/>
    <property type="project" value="InterPro"/>
</dbReference>
<name>A5BY67_VITVI</name>
<dbReference type="ExpressionAtlas" id="A5BY67">
    <property type="expression patterns" value="baseline"/>
</dbReference>
<dbReference type="Gene3D" id="3.40.50.720">
    <property type="entry name" value="NAD(P)-binding Rossmann-like Domain"/>
    <property type="match status" value="2"/>
</dbReference>
<evidence type="ECO:0000313" key="1">
    <source>
        <dbReference type="EMBL" id="CAN63996.1"/>
    </source>
</evidence>
<dbReference type="InterPro" id="IPR036291">
    <property type="entry name" value="NAD(P)-bd_dom_sf"/>
</dbReference>
<proteinExistence type="predicted"/>
<protein>
    <recommendedName>
        <fullName evidence="2">Reverse transcriptase domain-containing protein</fullName>
    </recommendedName>
</protein>
<sequence length="316" mass="34714">MTTIVRDSGRSSASAAHHHRSAPLPLVVSLNCIDDPSLEQESLSGIASVEHVSLARLSDGKIESAAAVLIHSLAYLPRAAQRRLRPWQLLLCLGSSDRSVDSALAADLGLRLVHVDTSRAEEVADTVMALFLGLLRRTHLLSRHTLSASGWLGSVQPLCRGMRRCRGLVLGIVGRSASARSLATRSLAFKMNVLYFDVQEISFICHLLPETKKDEVMGFFKEFYDHGRFEKSLNATFLVLIAEKGGTEDLKDFNPISLVGNMYKVLTKVLTKRLKKVVGKVISKSQNVFVQGRQILDGVLIANETIDSVLKSHAQY</sequence>
<dbReference type="EMBL" id="AM475463">
    <property type="protein sequence ID" value="CAN63996.1"/>
    <property type="molecule type" value="Genomic_DNA"/>
</dbReference>
<accession>A5BY67</accession>
<dbReference type="AlphaFoldDB" id="A5BY67"/>
<gene>
    <name evidence="1" type="ORF">VITISV_022824</name>
</gene>
<reference evidence="1" key="1">
    <citation type="journal article" date="2007" name="PLoS ONE">
        <title>The first genome sequence of an elite grapevine cultivar (Pinot noir Vitis vinifera L.): coping with a highly heterozygous genome.</title>
        <authorList>
            <person name="Velasco R."/>
            <person name="Zharkikh A."/>
            <person name="Troggio M."/>
            <person name="Cartwright D.A."/>
            <person name="Cestaro A."/>
            <person name="Pruss D."/>
            <person name="Pindo M."/>
            <person name="FitzGerald L.M."/>
            <person name="Vezzulli S."/>
            <person name="Reid J."/>
            <person name="Malacarne G."/>
            <person name="Iliev D."/>
            <person name="Coppola G."/>
            <person name="Wardell B."/>
            <person name="Micheletti D."/>
            <person name="Macalma T."/>
            <person name="Facci M."/>
            <person name="Mitchell J.T."/>
            <person name="Perazzolli M."/>
            <person name="Eldredge G."/>
            <person name="Gatto P."/>
            <person name="Oyzerski R."/>
            <person name="Moretto M."/>
            <person name="Gutin N."/>
            <person name="Stefanini M."/>
            <person name="Chen Y."/>
            <person name="Segala C."/>
            <person name="Davenport C."/>
            <person name="Dematte L."/>
            <person name="Mraz A."/>
            <person name="Battilana J."/>
            <person name="Stormo K."/>
            <person name="Costa F."/>
            <person name="Tao Q."/>
            <person name="Si-Ammour A."/>
            <person name="Harkins T."/>
            <person name="Lackey A."/>
            <person name="Perbost C."/>
            <person name="Taillon B."/>
            <person name="Stella A."/>
            <person name="Solovyev V."/>
            <person name="Fawcett J.A."/>
            <person name="Sterck L."/>
            <person name="Vandepoele K."/>
            <person name="Grando S.M."/>
            <person name="Toppo S."/>
            <person name="Moser C."/>
            <person name="Lanchbury J."/>
            <person name="Bogden R."/>
            <person name="Skolnick M."/>
            <person name="Sgaramella V."/>
            <person name="Bhatnagar S.K."/>
            <person name="Fontana P."/>
            <person name="Gutin A."/>
            <person name="Van de Peer Y."/>
            <person name="Salamini F."/>
            <person name="Viola R."/>
        </authorList>
    </citation>
    <scope>NUCLEOTIDE SEQUENCE</scope>
</reference>
<organism evidence="1">
    <name type="scientific">Vitis vinifera</name>
    <name type="common">Grape</name>
    <dbReference type="NCBI Taxonomy" id="29760"/>
    <lineage>
        <taxon>Eukaryota</taxon>
        <taxon>Viridiplantae</taxon>
        <taxon>Streptophyta</taxon>
        <taxon>Embryophyta</taxon>
        <taxon>Tracheophyta</taxon>
        <taxon>Spermatophyta</taxon>
        <taxon>Magnoliopsida</taxon>
        <taxon>eudicotyledons</taxon>
        <taxon>Gunneridae</taxon>
        <taxon>Pentapetalae</taxon>
        <taxon>rosids</taxon>
        <taxon>Vitales</taxon>
        <taxon>Vitaceae</taxon>
        <taxon>Viteae</taxon>
        <taxon>Vitis</taxon>
    </lineage>
</organism>
<dbReference type="SUPFAM" id="SSF51735">
    <property type="entry name" value="NAD(P)-binding Rossmann-fold domains"/>
    <property type="match status" value="1"/>
</dbReference>
<dbReference type="OrthoDB" id="9991913at2759"/>
<evidence type="ECO:0008006" key="2">
    <source>
        <dbReference type="Google" id="ProtNLM"/>
    </source>
</evidence>
<dbReference type="SUPFAM" id="SSF52283">
    <property type="entry name" value="Formate/glycerate dehydrogenase catalytic domain-like"/>
    <property type="match status" value="1"/>
</dbReference>
<dbReference type="PANTHER" id="PTHR43254:SF3">
    <property type="entry name" value="C-TERMINAL BINDING PROTEIN AN"/>
    <property type="match status" value="1"/>
</dbReference>
<dbReference type="InterPro" id="IPR045015">
    <property type="entry name" value="AN-like"/>
</dbReference>
<dbReference type="PANTHER" id="PTHR43254">
    <property type="entry name" value="C-TERMINAL BINDING PROTEIN AN-RELATED"/>
    <property type="match status" value="1"/>
</dbReference>